<evidence type="ECO:0000313" key="3">
    <source>
        <dbReference type="Proteomes" id="UP000609879"/>
    </source>
</evidence>
<evidence type="ECO:0000259" key="1">
    <source>
        <dbReference type="Pfam" id="PF04167"/>
    </source>
</evidence>
<name>A0ABQ3Y6U6_9ACTN</name>
<organism evidence="2 3">
    <name type="scientific">Paractinoplanes deccanensis</name>
    <dbReference type="NCBI Taxonomy" id="113561"/>
    <lineage>
        <taxon>Bacteria</taxon>
        <taxon>Bacillati</taxon>
        <taxon>Actinomycetota</taxon>
        <taxon>Actinomycetes</taxon>
        <taxon>Micromonosporales</taxon>
        <taxon>Micromonosporaceae</taxon>
        <taxon>Paractinoplanes</taxon>
    </lineage>
</organism>
<protein>
    <recommendedName>
        <fullName evidence="1">DUF402 domain-containing protein</fullName>
    </recommendedName>
</protein>
<dbReference type="Gene3D" id="2.40.380.10">
    <property type="entry name" value="FomD-like"/>
    <property type="match status" value="1"/>
</dbReference>
<comment type="caution">
    <text evidence="2">The sequence shown here is derived from an EMBL/GenBank/DDBJ whole genome shotgun (WGS) entry which is preliminary data.</text>
</comment>
<evidence type="ECO:0000313" key="2">
    <source>
        <dbReference type="EMBL" id="GID75706.1"/>
    </source>
</evidence>
<dbReference type="Pfam" id="PF04167">
    <property type="entry name" value="DUF402"/>
    <property type="match status" value="1"/>
</dbReference>
<proteinExistence type="predicted"/>
<reference evidence="2 3" key="1">
    <citation type="submission" date="2021-01" db="EMBL/GenBank/DDBJ databases">
        <title>Whole genome shotgun sequence of Actinoplanes deccanensis NBRC 13994.</title>
        <authorList>
            <person name="Komaki H."/>
            <person name="Tamura T."/>
        </authorList>
    </citation>
    <scope>NUCLEOTIDE SEQUENCE [LARGE SCALE GENOMIC DNA]</scope>
    <source>
        <strain evidence="2 3">NBRC 13994</strain>
    </source>
</reference>
<dbReference type="InterPro" id="IPR007295">
    <property type="entry name" value="DUF402"/>
</dbReference>
<dbReference type="RefSeq" id="WP_203766576.1">
    <property type="nucleotide sequence ID" value="NZ_BAAABO010000016.1"/>
</dbReference>
<dbReference type="Proteomes" id="UP000609879">
    <property type="component" value="Unassembled WGS sequence"/>
</dbReference>
<dbReference type="EMBL" id="BOMI01000083">
    <property type="protein sequence ID" value="GID75706.1"/>
    <property type="molecule type" value="Genomic_DNA"/>
</dbReference>
<feature type="domain" description="DUF402" evidence="1">
    <location>
        <begin position="12"/>
        <end position="150"/>
    </location>
</feature>
<keyword evidence="3" id="KW-1185">Reference proteome</keyword>
<dbReference type="InterPro" id="IPR035930">
    <property type="entry name" value="FomD-like_sf"/>
</dbReference>
<sequence>MDAVDLVLRKFDGRPHRQVTGRLLGEDEFGTWLSTPRGTVVTYHYGSRPTGRTRVDAVRLIPADGWWMAMFLAEPDPREVYCDVITPARWTGPAEITVVDLDIDLVRYRKGKRVEIEDEDEFEEHRHELGYPPEIVEGALAGSAELHEALTLDREPFASHYRKWLLAGTS</sequence>
<dbReference type="SUPFAM" id="SSF159234">
    <property type="entry name" value="FomD-like"/>
    <property type="match status" value="1"/>
</dbReference>
<accession>A0ABQ3Y6U6</accession>
<gene>
    <name evidence="2" type="ORF">Ade02nite_43470</name>
</gene>